<dbReference type="PATRIC" id="fig|1177179.3.peg.1344"/>
<reference evidence="4 5" key="1">
    <citation type="journal article" date="2012" name="J. Bacteriol.">
        <title>Genome Sequence of the Alkane-Degrading Bacterium Alcanivorax hongdengensis Type Strain A-11-3.</title>
        <authorList>
            <person name="Lai Q."/>
            <person name="Shao Z."/>
        </authorList>
    </citation>
    <scope>NUCLEOTIDE SEQUENCE [LARGE SCALE GENOMIC DNA]</scope>
    <source>
        <strain evidence="4 5">A-11-3</strain>
    </source>
</reference>
<comment type="caution">
    <text evidence="4">The sequence shown here is derived from an EMBL/GenBank/DDBJ whole genome shotgun (WGS) entry which is preliminary data.</text>
</comment>
<dbReference type="EMBL" id="AMRJ01000007">
    <property type="protein sequence ID" value="EKF74897.1"/>
    <property type="molecule type" value="Genomic_DNA"/>
</dbReference>
<evidence type="ECO:0000259" key="3">
    <source>
        <dbReference type="Pfam" id="PF00496"/>
    </source>
</evidence>
<evidence type="ECO:0000313" key="5">
    <source>
        <dbReference type="Proteomes" id="UP000010164"/>
    </source>
</evidence>
<dbReference type="InterPro" id="IPR000914">
    <property type="entry name" value="SBP_5_dom"/>
</dbReference>
<dbReference type="GO" id="GO:0015833">
    <property type="term" value="P:peptide transport"/>
    <property type="evidence" value="ECO:0007669"/>
    <property type="project" value="TreeGrafter"/>
</dbReference>
<dbReference type="PIRSF" id="PIRSF002741">
    <property type="entry name" value="MppA"/>
    <property type="match status" value="1"/>
</dbReference>
<dbReference type="RefSeq" id="WP_008928519.1">
    <property type="nucleotide sequence ID" value="NZ_AMRJ01000007.1"/>
</dbReference>
<feature type="domain" description="Solute-binding protein family 5" evidence="3">
    <location>
        <begin position="115"/>
        <end position="520"/>
    </location>
</feature>
<dbReference type="InterPro" id="IPR039424">
    <property type="entry name" value="SBP_5"/>
</dbReference>
<gene>
    <name evidence="4" type="ORF">A11A3_06685</name>
</gene>
<keyword evidence="5" id="KW-1185">Reference proteome</keyword>
<name>L0WFJ0_9GAMM</name>
<dbReference type="Gene3D" id="3.10.105.10">
    <property type="entry name" value="Dipeptide-binding Protein, Domain 3"/>
    <property type="match status" value="1"/>
</dbReference>
<dbReference type="SUPFAM" id="SSF53850">
    <property type="entry name" value="Periplasmic binding protein-like II"/>
    <property type="match status" value="1"/>
</dbReference>
<proteinExistence type="predicted"/>
<dbReference type="eggNOG" id="COG4166">
    <property type="taxonomic scope" value="Bacteria"/>
</dbReference>
<dbReference type="PANTHER" id="PTHR30290">
    <property type="entry name" value="PERIPLASMIC BINDING COMPONENT OF ABC TRANSPORTER"/>
    <property type="match status" value="1"/>
</dbReference>
<dbReference type="GO" id="GO:0030288">
    <property type="term" value="C:outer membrane-bounded periplasmic space"/>
    <property type="evidence" value="ECO:0007669"/>
    <property type="project" value="TreeGrafter"/>
</dbReference>
<organism evidence="4 5">
    <name type="scientific">Alcanivorax hongdengensis A-11-3</name>
    <dbReference type="NCBI Taxonomy" id="1177179"/>
    <lineage>
        <taxon>Bacteria</taxon>
        <taxon>Pseudomonadati</taxon>
        <taxon>Pseudomonadota</taxon>
        <taxon>Gammaproteobacteria</taxon>
        <taxon>Oceanospirillales</taxon>
        <taxon>Alcanivoracaceae</taxon>
        <taxon>Alcanivorax</taxon>
    </lineage>
</organism>
<feature type="chain" id="PRO_5003948641" evidence="2">
    <location>
        <begin position="36"/>
        <end position="612"/>
    </location>
</feature>
<protein>
    <submittedName>
        <fullName evidence="4">Oligopeptide ABC transporter periplasmic peptide-binding protein</fullName>
    </submittedName>
</protein>
<dbReference type="GO" id="GO:0042884">
    <property type="term" value="P:microcin transport"/>
    <property type="evidence" value="ECO:0007669"/>
    <property type="project" value="TreeGrafter"/>
</dbReference>
<evidence type="ECO:0000313" key="4">
    <source>
        <dbReference type="EMBL" id="EKF74897.1"/>
    </source>
</evidence>
<dbReference type="Pfam" id="PF00496">
    <property type="entry name" value="SBP_bac_5"/>
    <property type="match status" value="1"/>
</dbReference>
<feature type="signal peptide" evidence="2">
    <location>
        <begin position="1"/>
        <end position="35"/>
    </location>
</feature>
<keyword evidence="1 2" id="KW-0732">Signal</keyword>
<dbReference type="STRING" id="1177179.A11A3_06685"/>
<dbReference type="AlphaFoldDB" id="L0WFJ0"/>
<dbReference type="Proteomes" id="UP000010164">
    <property type="component" value="Unassembled WGS sequence"/>
</dbReference>
<dbReference type="FunFam" id="3.10.105.10:FF:000005">
    <property type="entry name" value="ABC transporter substrate-binding protein"/>
    <property type="match status" value="1"/>
</dbReference>
<dbReference type="Gene3D" id="3.40.190.10">
    <property type="entry name" value="Periplasmic binding protein-like II"/>
    <property type="match status" value="1"/>
</dbReference>
<evidence type="ECO:0000256" key="1">
    <source>
        <dbReference type="ARBA" id="ARBA00022729"/>
    </source>
</evidence>
<sequence length="612" mass="69487">MQAVCHPKTALSHPFHWLTLLALCLLAAMPATTLAAVHKSHAIAMYGQPKYPAGFDHFDFVNPAAPKGGSLRRHLIGTFDSLNPFIPKGDVAAGIGAYVYESLTIRSDDEPFTQYGLLAQSMEWPDDRSWIRFHLNPAATFSDGKPVTASDVAWTFQTLMNKGAPFYSYYYHSVDHVEVNDTHTVTFHLKPGDNRELILIIGQLPVLPEHYWKDRDFAKTGLDAPVGSGPYAVSKVEPGKRIVFKRRQDYWGKDLAVNKGRYNFDTVSFDYYLDDTVALQAFKRGDYDWRSEMTAKKWATAYQGKPFDDGTLVKEEIHHQNPAGMQGLAYNLRRPIFQSRVLREALAYALDFEWTNANLFYGQYKRTRSYFQNSEMAATGLPSKAELKLLTPFRDQLPERVFTESYQPPKSDGSGRPRANLRHAQVMLKEAGYSIRDNQLYTPDGKPVRFEIMTSLPDFDRIVQPFTRNLKALGVDARVVRVDSSQYLQRYRNFNFDMVIASFPQSTSPGNEQREFWGSKAAEVTGSRNIIGIQNPAVDALVDDIISATTRGQLVTACRALDRVLQWNFYVIPNWYVDRYRVAYQSRLKHPALGAYVSLDAAIDTWWDSSAQ</sequence>
<accession>L0WFJ0</accession>
<dbReference type="GO" id="GO:0043190">
    <property type="term" value="C:ATP-binding cassette (ABC) transporter complex"/>
    <property type="evidence" value="ECO:0007669"/>
    <property type="project" value="InterPro"/>
</dbReference>
<dbReference type="InterPro" id="IPR030678">
    <property type="entry name" value="Peptide/Ni-bd"/>
</dbReference>
<evidence type="ECO:0000256" key="2">
    <source>
        <dbReference type="SAM" id="SignalP"/>
    </source>
</evidence>
<dbReference type="GO" id="GO:1904680">
    <property type="term" value="F:peptide transmembrane transporter activity"/>
    <property type="evidence" value="ECO:0007669"/>
    <property type="project" value="TreeGrafter"/>
</dbReference>
<dbReference type="CDD" id="cd08497">
    <property type="entry name" value="MbnE-like"/>
    <property type="match status" value="1"/>
</dbReference>
<dbReference type="PANTHER" id="PTHR30290:SF64">
    <property type="entry name" value="ABC TRANSPORTER PERIPLASMIC BINDING PROTEIN"/>
    <property type="match status" value="1"/>
</dbReference>